<evidence type="ECO:0000313" key="2">
    <source>
        <dbReference type="EMBL" id="UYM04994.1"/>
    </source>
</evidence>
<dbReference type="Proteomes" id="UP001164390">
    <property type="component" value="Chromosome"/>
</dbReference>
<dbReference type="AlphaFoldDB" id="A0AA46YKV4"/>
<evidence type="ECO:0000313" key="3">
    <source>
        <dbReference type="Proteomes" id="UP001164390"/>
    </source>
</evidence>
<dbReference type="Pfam" id="PF11716">
    <property type="entry name" value="MDMPI_N"/>
    <property type="match status" value="1"/>
</dbReference>
<dbReference type="GO" id="GO:0046872">
    <property type="term" value="F:metal ion binding"/>
    <property type="evidence" value="ECO:0007669"/>
    <property type="project" value="InterPro"/>
</dbReference>
<sequence length="197" mass="21224">MHVSLDDQRSLAVLSDALDVLQRLVDPIDEPQLVLPTPCDEFDVRRLLGHLIGWQRVVAACAVGEAPPFADGSPTYRLRPGRAAADLRHASTALVASLVRATVIDLPYRGPTDRSIVLIEQVAEMVIHTWDLARALGEEAVFDERTVAVAHLGLTELLGESFAPMGFRAAHVGSGAPADLDGLIARSGRRPVDLNQT</sequence>
<name>A0AA46YKV4_9ACTN</name>
<proteinExistence type="predicted"/>
<organism evidence="2 3">
    <name type="scientific">Solicola gregarius</name>
    <dbReference type="NCBI Taxonomy" id="2908642"/>
    <lineage>
        <taxon>Bacteria</taxon>
        <taxon>Bacillati</taxon>
        <taxon>Actinomycetota</taxon>
        <taxon>Actinomycetes</taxon>
        <taxon>Propionibacteriales</taxon>
        <taxon>Nocardioidaceae</taxon>
        <taxon>Solicola</taxon>
    </lineage>
</organism>
<dbReference type="EMBL" id="CP094970">
    <property type="protein sequence ID" value="UYM04994.1"/>
    <property type="molecule type" value="Genomic_DNA"/>
</dbReference>
<dbReference type="InterPro" id="IPR024344">
    <property type="entry name" value="MDMPI_metal-binding"/>
</dbReference>
<dbReference type="InterPro" id="IPR017517">
    <property type="entry name" value="Maleyloyr_isom"/>
</dbReference>
<dbReference type="RefSeq" id="WP_271633758.1">
    <property type="nucleotide sequence ID" value="NZ_CP094970.1"/>
</dbReference>
<evidence type="ECO:0000259" key="1">
    <source>
        <dbReference type="Pfam" id="PF11716"/>
    </source>
</evidence>
<dbReference type="Gene3D" id="1.20.120.450">
    <property type="entry name" value="dinb family like domain"/>
    <property type="match status" value="1"/>
</dbReference>
<protein>
    <submittedName>
        <fullName evidence="2">Maleylpyruvate isomerase family mycothiol-dependent enzyme</fullName>
    </submittedName>
</protein>
<reference evidence="2" key="1">
    <citation type="submission" date="2022-01" db="EMBL/GenBank/DDBJ databases">
        <title>Nocardioidaceae gen. sp. A5X3R13.</title>
        <authorList>
            <person name="Lopez Marin M.A."/>
            <person name="Uhlik O."/>
        </authorList>
    </citation>
    <scope>NUCLEOTIDE SEQUENCE</scope>
    <source>
        <strain evidence="2">A5X3R13</strain>
    </source>
</reference>
<accession>A0AA46YKV4</accession>
<feature type="domain" description="Mycothiol-dependent maleylpyruvate isomerase metal-binding" evidence="1">
    <location>
        <begin position="15"/>
        <end position="133"/>
    </location>
</feature>
<dbReference type="InterPro" id="IPR034660">
    <property type="entry name" value="DinB/YfiT-like"/>
</dbReference>
<keyword evidence="3" id="KW-1185">Reference proteome</keyword>
<dbReference type="KEGG" id="sgrg:L0C25_21120"/>
<dbReference type="NCBIfam" id="TIGR03083">
    <property type="entry name" value="maleylpyruvate isomerase family mycothiol-dependent enzyme"/>
    <property type="match status" value="1"/>
</dbReference>
<gene>
    <name evidence="2" type="ORF">L0C25_21120</name>
</gene>
<keyword evidence="2" id="KW-0413">Isomerase</keyword>
<dbReference type="GO" id="GO:0016853">
    <property type="term" value="F:isomerase activity"/>
    <property type="evidence" value="ECO:0007669"/>
    <property type="project" value="UniProtKB-KW"/>
</dbReference>
<dbReference type="SUPFAM" id="SSF109854">
    <property type="entry name" value="DinB/YfiT-like putative metalloenzymes"/>
    <property type="match status" value="1"/>
</dbReference>